<evidence type="ECO:0008006" key="8">
    <source>
        <dbReference type="Google" id="ProtNLM"/>
    </source>
</evidence>
<evidence type="ECO:0000313" key="2">
    <source>
        <dbReference type="EMBL" id="KAG2929970.1"/>
    </source>
</evidence>
<dbReference type="AlphaFoldDB" id="A0A329SYN8"/>
<dbReference type="Proteomes" id="UP000697107">
    <property type="component" value="Unassembled WGS sequence"/>
</dbReference>
<accession>A0A329SYN8</accession>
<protein>
    <recommendedName>
        <fullName evidence="8">PiggyBac transposable element-derived protein 4 C-terminal zinc-ribbon domain-containing protein</fullName>
    </recommendedName>
</protein>
<dbReference type="EMBL" id="RCMI01000151">
    <property type="protein sequence ID" value="KAG2929970.1"/>
    <property type="molecule type" value="Genomic_DNA"/>
</dbReference>
<dbReference type="OrthoDB" id="116861at2759"/>
<dbReference type="Proteomes" id="UP000760860">
    <property type="component" value="Unassembled WGS sequence"/>
</dbReference>
<evidence type="ECO:0000313" key="1">
    <source>
        <dbReference type="EMBL" id="KAG2864767.1"/>
    </source>
</evidence>
<dbReference type="Proteomes" id="UP000251314">
    <property type="component" value="Unassembled WGS sequence"/>
</dbReference>
<reference evidence="6 7" key="1">
    <citation type="submission" date="2018-01" db="EMBL/GenBank/DDBJ databases">
        <title>Draft genome of the strawberry crown rot pathogen Phytophthora cactorum.</title>
        <authorList>
            <person name="Armitage A.D."/>
            <person name="Lysoe E."/>
            <person name="Nellist C.F."/>
            <person name="Harrison R.J."/>
            <person name="Brurberg M.B."/>
        </authorList>
    </citation>
    <scope>NUCLEOTIDE SEQUENCE [LARGE SCALE GENOMIC DNA]</scope>
    <source>
        <strain evidence="6 7">10300</strain>
    </source>
</reference>
<dbReference type="Proteomes" id="UP000736787">
    <property type="component" value="Unassembled WGS sequence"/>
</dbReference>
<dbReference type="EMBL" id="RCML01000006">
    <property type="protein sequence ID" value="KAG2999850.1"/>
    <property type="molecule type" value="Genomic_DNA"/>
</dbReference>
<dbReference type="VEuPathDB" id="FungiDB:PC110_g2754"/>
<dbReference type="EMBL" id="RCMG01000073">
    <property type="protein sequence ID" value="KAG2864767.1"/>
    <property type="molecule type" value="Genomic_DNA"/>
</dbReference>
<evidence type="ECO:0000313" key="3">
    <source>
        <dbReference type="EMBL" id="KAG2950506.1"/>
    </source>
</evidence>
<gene>
    <name evidence="6" type="ORF">PC110_g2754</name>
    <name evidence="1" type="ORF">PC113_g4296</name>
    <name evidence="2" type="ORF">PC115_g6685</name>
    <name evidence="3" type="ORF">PC117_g4379</name>
    <name evidence="4" type="ORF">PC118_g548</name>
    <name evidence="5" type="ORF">PC129_g5497</name>
</gene>
<evidence type="ECO:0000313" key="6">
    <source>
        <dbReference type="EMBL" id="RAW41048.1"/>
    </source>
</evidence>
<comment type="caution">
    <text evidence="6">The sequence shown here is derived from an EMBL/GenBank/DDBJ whole genome shotgun (WGS) entry which is preliminary data.</text>
</comment>
<dbReference type="EMBL" id="MJFZ01000037">
    <property type="protein sequence ID" value="RAW41048.1"/>
    <property type="molecule type" value="Genomic_DNA"/>
</dbReference>
<dbReference type="EMBL" id="RCMK01000069">
    <property type="protein sequence ID" value="KAG2950506.1"/>
    <property type="molecule type" value="Genomic_DNA"/>
</dbReference>
<sequence length="136" mass="15472">MQTTLASNSNTEDLVSVPIPMREHTLQNPEECYDVNGKPKRRQHLCTVCSAIGDPQPKGFESSYFCPDCTETFGGYVPLCARVRREESSNTLTYSPIWHSIWAKGTAIPSHLKKRIRFQKRKREEHGESEAKDSSE</sequence>
<dbReference type="Proteomes" id="UP000735874">
    <property type="component" value="Unassembled WGS sequence"/>
</dbReference>
<evidence type="ECO:0000313" key="4">
    <source>
        <dbReference type="EMBL" id="KAG2999850.1"/>
    </source>
</evidence>
<dbReference type="EMBL" id="RCMV01000132">
    <property type="protein sequence ID" value="KAG3223849.1"/>
    <property type="molecule type" value="Genomic_DNA"/>
</dbReference>
<dbReference type="Proteomes" id="UP000774804">
    <property type="component" value="Unassembled WGS sequence"/>
</dbReference>
<evidence type="ECO:0000313" key="7">
    <source>
        <dbReference type="Proteomes" id="UP000251314"/>
    </source>
</evidence>
<proteinExistence type="predicted"/>
<organism evidence="6 7">
    <name type="scientific">Phytophthora cactorum</name>
    <dbReference type="NCBI Taxonomy" id="29920"/>
    <lineage>
        <taxon>Eukaryota</taxon>
        <taxon>Sar</taxon>
        <taxon>Stramenopiles</taxon>
        <taxon>Oomycota</taxon>
        <taxon>Peronosporomycetes</taxon>
        <taxon>Peronosporales</taxon>
        <taxon>Peronosporaceae</taxon>
        <taxon>Phytophthora</taxon>
    </lineage>
</organism>
<name>A0A329SYN8_9STRA</name>
<reference evidence="5" key="2">
    <citation type="submission" date="2018-05" db="EMBL/GenBank/DDBJ databases">
        <title>Effector identification in a new, highly contiguous assembly of the strawberry crown rot pathogen Phytophthora cactorum.</title>
        <authorList>
            <person name="Armitage A.D."/>
            <person name="Nellist C.F."/>
            <person name="Bates H."/>
            <person name="Vickerstaff R.J."/>
            <person name="Harrison R.J."/>
        </authorList>
    </citation>
    <scope>NUCLEOTIDE SEQUENCE</scope>
    <source>
        <strain evidence="1">15-7</strain>
        <strain evidence="2">4032</strain>
        <strain evidence="3">4040</strain>
        <strain evidence="4">P415</strain>
        <strain evidence="5">P421</strain>
    </source>
</reference>
<evidence type="ECO:0000313" key="5">
    <source>
        <dbReference type="EMBL" id="KAG3223849.1"/>
    </source>
</evidence>
<keyword evidence="7" id="KW-1185">Reference proteome</keyword>